<evidence type="ECO:0000313" key="10">
    <source>
        <dbReference type="EMBL" id="KAF0294720.1"/>
    </source>
</evidence>
<comment type="similarity">
    <text evidence="2">Belongs to the cation diffusion facilitator (CDF) transporter (TC 2.A.4) family. SLC30A subfamily.</text>
</comment>
<evidence type="ECO:0000256" key="1">
    <source>
        <dbReference type="ARBA" id="ARBA00004141"/>
    </source>
</evidence>
<evidence type="ECO:0000256" key="3">
    <source>
        <dbReference type="ARBA" id="ARBA00022692"/>
    </source>
</evidence>
<dbReference type="PANTHER" id="PTHR11562">
    <property type="entry name" value="CATION EFFLUX PROTEIN/ ZINC TRANSPORTER"/>
    <property type="match status" value="1"/>
</dbReference>
<feature type="transmembrane region" description="Helical" evidence="8">
    <location>
        <begin position="158"/>
        <end position="179"/>
    </location>
</feature>
<dbReference type="EMBL" id="VIIS01001667">
    <property type="protein sequence ID" value="KAF0294720.1"/>
    <property type="molecule type" value="Genomic_DNA"/>
</dbReference>
<name>A0A6A4VTH9_AMPAM</name>
<dbReference type="InterPro" id="IPR002524">
    <property type="entry name" value="Cation_efflux"/>
</dbReference>
<gene>
    <name evidence="10" type="primary">Slc30a2_0</name>
    <name evidence="10" type="ORF">FJT64_007645</name>
</gene>
<reference evidence="10 11" key="1">
    <citation type="submission" date="2019-07" db="EMBL/GenBank/DDBJ databases">
        <title>Draft genome assembly of a fouling barnacle, Amphibalanus amphitrite (Darwin, 1854): The first reference genome for Thecostraca.</title>
        <authorList>
            <person name="Kim W."/>
        </authorList>
    </citation>
    <scope>NUCLEOTIDE SEQUENCE [LARGE SCALE GENOMIC DNA]</scope>
    <source>
        <strain evidence="10">SNU_AA5</strain>
        <tissue evidence="10">Soma without cirri and trophi</tissue>
    </source>
</reference>
<organism evidence="10 11">
    <name type="scientific">Amphibalanus amphitrite</name>
    <name type="common">Striped barnacle</name>
    <name type="synonym">Balanus amphitrite</name>
    <dbReference type="NCBI Taxonomy" id="1232801"/>
    <lineage>
        <taxon>Eukaryota</taxon>
        <taxon>Metazoa</taxon>
        <taxon>Ecdysozoa</taxon>
        <taxon>Arthropoda</taxon>
        <taxon>Crustacea</taxon>
        <taxon>Multicrustacea</taxon>
        <taxon>Cirripedia</taxon>
        <taxon>Thoracica</taxon>
        <taxon>Thoracicalcarea</taxon>
        <taxon>Balanomorpha</taxon>
        <taxon>Balanoidea</taxon>
        <taxon>Balanidae</taxon>
        <taxon>Amphibalaninae</taxon>
        <taxon>Amphibalanus</taxon>
    </lineage>
</organism>
<feature type="domain" description="Cation efflux protein transmembrane" evidence="9">
    <location>
        <begin position="130"/>
        <end position="244"/>
    </location>
</feature>
<dbReference type="NCBIfam" id="TIGR01297">
    <property type="entry name" value="CDF"/>
    <property type="match status" value="1"/>
</dbReference>
<keyword evidence="11" id="KW-1185">Reference proteome</keyword>
<dbReference type="AlphaFoldDB" id="A0A6A4VTH9"/>
<comment type="subcellular location">
    <subcellularLocation>
        <location evidence="1">Membrane</location>
        <topology evidence="1">Multi-pass membrane protein</topology>
    </subcellularLocation>
</comment>
<dbReference type="Pfam" id="PF01545">
    <property type="entry name" value="Cation_efflux"/>
    <property type="match status" value="1"/>
</dbReference>
<dbReference type="InterPro" id="IPR027469">
    <property type="entry name" value="Cation_efflux_TMD_sf"/>
</dbReference>
<dbReference type="InterPro" id="IPR058533">
    <property type="entry name" value="Cation_efflux_TM"/>
</dbReference>
<keyword evidence="4" id="KW-0813">Transport</keyword>
<keyword evidence="4" id="KW-0406">Ion transport</keyword>
<keyword evidence="3 8" id="KW-0812">Transmembrane</keyword>
<dbReference type="SUPFAM" id="SSF161111">
    <property type="entry name" value="Cation efflux protein transmembrane domain-like"/>
    <property type="match status" value="1"/>
</dbReference>
<comment type="caution">
    <text evidence="10">The sequence shown here is derived from an EMBL/GenBank/DDBJ whole genome shotgun (WGS) entry which is preliminary data.</text>
</comment>
<keyword evidence="5 8" id="KW-1133">Transmembrane helix</keyword>
<evidence type="ECO:0000256" key="8">
    <source>
        <dbReference type="SAM" id="Phobius"/>
    </source>
</evidence>
<sequence>MSISAFEGLRNEERNGTSLSDDDPILDFSSSRVAMPLDDQDVRVMQGRARMCNACQLFSKPMCTHNELGMDNGSEQYTNGYVSRRNGYQALAQEDGPVRELDHSFEQTHCHGPTPPADTSRREALLRLAVTSCFCFLFMAGEWLGGYLANSLAVMSDAAHLLSDFGSFLLSMFAIWLSLRRPTRRCTFGYYRAEVLGAVVSVLTIWVVTAVLVYMAVERMAHGHYDIDADTMLVVSGIGVLVNIM</sequence>
<dbReference type="InterPro" id="IPR050681">
    <property type="entry name" value="CDF/SLC30A"/>
</dbReference>
<dbReference type="Gene3D" id="1.20.1510.10">
    <property type="entry name" value="Cation efflux protein transmembrane domain"/>
    <property type="match status" value="1"/>
</dbReference>
<dbReference type="PANTHER" id="PTHR11562:SF17">
    <property type="entry name" value="RE54080P-RELATED"/>
    <property type="match status" value="1"/>
</dbReference>
<accession>A0A6A4VTH9</accession>
<feature type="transmembrane region" description="Helical" evidence="8">
    <location>
        <begin position="124"/>
        <end position="146"/>
    </location>
</feature>
<dbReference type="OrthoDB" id="9944568at2759"/>
<dbReference type="GO" id="GO:0010043">
    <property type="term" value="P:response to zinc ion"/>
    <property type="evidence" value="ECO:0007669"/>
    <property type="project" value="TreeGrafter"/>
</dbReference>
<keyword evidence="6 8" id="KW-0472">Membrane</keyword>
<evidence type="ECO:0000256" key="7">
    <source>
        <dbReference type="SAM" id="MobiDB-lite"/>
    </source>
</evidence>
<evidence type="ECO:0000256" key="2">
    <source>
        <dbReference type="ARBA" id="ARBA00008873"/>
    </source>
</evidence>
<feature type="transmembrane region" description="Helical" evidence="8">
    <location>
        <begin position="191"/>
        <end position="215"/>
    </location>
</feature>
<feature type="region of interest" description="Disordered" evidence="7">
    <location>
        <begin position="1"/>
        <end position="24"/>
    </location>
</feature>
<evidence type="ECO:0000256" key="5">
    <source>
        <dbReference type="ARBA" id="ARBA00022989"/>
    </source>
</evidence>
<keyword evidence="4" id="KW-0862">Zinc</keyword>
<evidence type="ECO:0000256" key="4">
    <source>
        <dbReference type="ARBA" id="ARBA00022906"/>
    </source>
</evidence>
<feature type="transmembrane region" description="Helical" evidence="8">
    <location>
        <begin position="227"/>
        <end position="244"/>
    </location>
</feature>
<evidence type="ECO:0000259" key="9">
    <source>
        <dbReference type="Pfam" id="PF01545"/>
    </source>
</evidence>
<dbReference type="GO" id="GO:0005385">
    <property type="term" value="F:zinc ion transmembrane transporter activity"/>
    <property type="evidence" value="ECO:0007669"/>
    <property type="project" value="TreeGrafter"/>
</dbReference>
<evidence type="ECO:0000256" key="6">
    <source>
        <dbReference type="ARBA" id="ARBA00023136"/>
    </source>
</evidence>
<dbReference type="GO" id="GO:0005886">
    <property type="term" value="C:plasma membrane"/>
    <property type="evidence" value="ECO:0007669"/>
    <property type="project" value="TreeGrafter"/>
</dbReference>
<protein>
    <submittedName>
        <fullName evidence="10">Zinc transporter 2</fullName>
    </submittedName>
</protein>
<keyword evidence="4" id="KW-0864">Zinc transport</keyword>
<dbReference type="Proteomes" id="UP000440578">
    <property type="component" value="Unassembled WGS sequence"/>
</dbReference>
<proteinExistence type="inferred from homology"/>
<evidence type="ECO:0000313" key="11">
    <source>
        <dbReference type="Proteomes" id="UP000440578"/>
    </source>
</evidence>